<dbReference type="SUPFAM" id="SSF48371">
    <property type="entry name" value="ARM repeat"/>
    <property type="match status" value="1"/>
</dbReference>
<dbReference type="AlphaFoldDB" id="A0A133N6J3"/>
<feature type="non-terminal residue" evidence="1">
    <location>
        <position position="616"/>
    </location>
</feature>
<name>A0A133N6J3_CLOPF</name>
<protein>
    <submittedName>
        <fullName evidence="1">Uncharacterized protein</fullName>
    </submittedName>
</protein>
<dbReference type="InterPro" id="IPR016024">
    <property type="entry name" value="ARM-type_fold"/>
</dbReference>
<accession>A0A133N6J3</accession>
<comment type="caution">
    <text evidence="1">The sequence shown here is derived from an EMBL/GenBank/DDBJ whole genome shotgun (WGS) entry which is preliminary data.</text>
</comment>
<proteinExistence type="predicted"/>
<evidence type="ECO:0000313" key="1">
    <source>
        <dbReference type="EMBL" id="KXA11931.1"/>
    </source>
</evidence>
<evidence type="ECO:0000313" key="2">
    <source>
        <dbReference type="Proteomes" id="UP000070646"/>
    </source>
</evidence>
<reference evidence="1 2" key="1">
    <citation type="submission" date="2016-01" db="EMBL/GenBank/DDBJ databases">
        <authorList>
            <person name="Oliw E.H."/>
        </authorList>
    </citation>
    <scope>NUCLEOTIDE SEQUENCE [LARGE SCALE GENOMIC DNA]</scope>
    <source>
        <strain evidence="1 2">MJR7757A</strain>
    </source>
</reference>
<dbReference type="RefSeq" id="WP_060795729.1">
    <property type="nucleotide sequence ID" value="NZ_KQ956217.1"/>
</dbReference>
<organism evidence="1 2">
    <name type="scientific">Clostridium perfringens</name>
    <dbReference type="NCBI Taxonomy" id="1502"/>
    <lineage>
        <taxon>Bacteria</taxon>
        <taxon>Bacillati</taxon>
        <taxon>Bacillota</taxon>
        <taxon>Clostridia</taxon>
        <taxon>Eubacteriales</taxon>
        <taxon>Clostridiaceae</taxon>
        <taxon>Clostridium</taxon>
    </lineage>
</organism>
<sequence length="616" mass="66993">MEIFKLFGSIMVKNDKANESIENTGKKAEGLGKKLVSGLGTAAKWGAGIVAAAGAGATAMFGMATSAAGTTDRIDKLSQKLGMGRKTFQEWDFIASQSGLSVEQLSAGMKGLATKMDEAAKGGKGASETFGRLGIDVKDTSGKMKTQEQVFEEAILKLQQMEDGTEKAAIANKLFGKSGQELMPLLNGAAGSVEEMKKKAQELGLVLSDEAIDAGVLFTDTLDQLKRSFSSVVTQVGVSVMPVIQKFCDFILSNMPLIQSVFSGVFKGIEFFVLGVVNVLQGFVESGESIFSFILDKFTLMKSVFNDSMSQFDDYGIAFKSMLEVLFGPIGDLPIFEEIGKIISAINEIKNRISNGEGIGEAFRNAFEWRDSTVGNILLEFIDFCKSIFESIKSIIITVIQNIEPVIDGLAKIFNIVISAMVTCWKSYGIPMFEFIKEAVNKVADVFKTVFPIVVDIFKGACDTLNNLWISILQPVFNMIMSILTSTFLPIFKSVFNSVADLVKVAFTTIGALWNTSLKPILDGIINFIGGVFSGNWSQVWTGICQILSGLWGGIKTLLWGPIEWFLGKVGNILEPILSPFRKAADSIGNIWQAIRSKFKLPHFTLSGSLNPLNWL</sequence>
<dbReference type="EMBL" id="LRPU01000072">
    <property type="protein sequence ID" value="KXA11931.1"/>
    <property type="molecule type" value="Genomic_DNA"/>
</dbReference>
<dbReference type="Proteomes" id="UP000070646">
    <property type="component" value="Unassembled WGS sequence"/>
</dbReference>
<gene>
    <name evidence="1" type="ORF">HMPREF3222_01580</name>
</gene>